<reference evidence="1 2" key="1">
    <citation type="journal article" date="2021" name="Nat. Plants">
        <title>The Taxus genome provides insights into paclitaxel biosynthesis.</title>
        <authorList>
            <person name="Xiong X."/>
            <person name="Gou J."/>
            <person name="Liao Q."/>
            <person name="Li Y."/>
            <person name="Zhou Q."/>
            <person name="Bi G."/>
            <person name="Li C."/>
            <person name="Du R."/>
            <person name="Wang X."/>
            <person name="Sun T."/>
            <person name="Guo L."/>
            <person name="Liang H."/>
            <person name="Lu P."/>
            <person name="Wu Y."/>
            <person name="Zhang Z."/>
            <person name="Ro D.K."/>
            <person name="Shang Y."/>
            <person name="Huang S."/>
            <person name="Yan J."/>
        </authorList>
    </citation>
    <scope>NUCLEOTIDE SEQUENCE [LARGE SCALE GENOMIC DNA]</scope>
    <source>
        <strain evidence="1">Ta-2019</strain>
    </source>
</reference>
<dbReference type="EMBL" id="JAHRHJ020000008">
    <property type="protein sequence ID" value="KAH9306395.1"/>
    <property type="molecule type" value="Genomic_DNA"/>
</dbReference>
<protein>
    <submittedName>
        <fullName evidence="1">Uncharacterized protein</fullName>
    </submittedName>
</protein>
<evidence type="ECO:0000313" key="2">
    <source>
        <dbReference type="Proteomes" id="UP000824469"/>
    </source>
</evidence>
<dbReference type="Proteomes" id="UP000824469">
    <property type="component" value="Unassembled WGS sequence"/>
</dbReference>
<gene>
    <name evidence="1" type="ORF">KI387_010799</name>
</gene>
<accession>A0AA38KW38</accession>
<sequence length="56" mass="5972">QDCKLKQMAAAGPGPISKSIHIPGEPSNTTTSFLETGNGLIQEFTPIKKVHKHLCA</sequence>
<organism evidence="1 2">
    <name type="scientific">Taxus chinensis</name>
    <name type="common">Chinese yew</name>
    <name type="synonym">Taxus wallichiana var. chinensis</name>
    <dbReference type="NCBI Taxonomy" id="29808"/>
    <lineage>
        <taxon>Eukaryota</taxon>
        <taxon>Viridiplantae</taxon>
        <taxon>Streptophyta</taxon>
        <taxon>Embryophyta</taxon>
        <taxon>Tracheophyta</taxon>
        <taxon>Spermatophyta</taxon>
        <taxon>Pinopsida</taxon>
        <taxon>Pinidae</taxon>
        <taxon>Conifers II</taxon>
        <taxon>Cupressales</taxon>
        <taxon>Taxaceae</taxon>
        <taxon>Taxus</taxon>
    </lineage>
</organism>
<keyword evidence="2" id="KW-1185">Reference proteome</keyword>
<proteinExistence type="predicted"/>
<feature type="non-terminal residue" evidence="1">
    <location>
        <position position="1"/>
    </location>
</feature>
<evidence type="ECO:0000313" key="1">
    <source>
        <dbReference type="EMBL" id="KAH9306395.1"/>
    </source>
</evidence>
<comment type="caution">
    <text evidence="1">The sequence shown here is derived from an EMBL/GenBank/DDBJ whole genome shotgun (WGS) entry which is preliminary data.</text>
</comment>
<dbReference type="AlphaFoldDB" id="A0AA38KW38"/>
<feature type="non-terminal residue" evidence="1">
    <location>
        <position position="56"/>
    </location>
</feature>
<name>A0AA38KW38_TAXCH</name>